<protein>
    <submittedName>
        <fullName evidence="2">Uncharacterized protein</fullName>
    </submittedName>
</protein>
<comment type="caution">
    <text evidence="2">The sequence shown here is derived from an EMBL/GenBank/DDBJ whole genome shotgun (WGS) entry which is preliminary data.</text>
</comment>
<name>A0ABR0LXY9_9PEZI</name>
<sequence length="294" mass="32370">MSSSADDQVPTTIATSTCRDKGSRDPFKTGHRAAARSKRTLQQTDHHYGAVDLTTLHGGDSSRNTPRSCETHADETTDADGIVPYPEDEDLLPLPDFHPFFALIKDAATGEHHHPTMHYIFSDDDPGLLTSATLRALGTVDSRHPILQDENEDLGERTQPATVQDRPGTRQARERFIIVDMDADGLTILSAQSLAPDWQVLRTTVSDAPSWTQDDRAADKSAGGLMLQIEGSENTKGDSKQDDPTEEELLAEATETAGDDVIASLERTMEWFCREVDVLGRIVGEVEEEFEERV</sequence>
<dbReference type="Proteomes" id="UP001357485">
    <property type="component" value="Unassembled WGS sequence"/>
</dbReference>
<gene>
    <name evidence="2" type="ORF">LTR16_003377</name>
</gene>
<keyword evidence="3" id="KW-1185">Reference proteome</keyword>
<feature type="compositionally biased region" description="Basic residues" evidence="1">
    <location>
        <begin position="29"/>
        <end position="39"/>
    </location>
</feature>
<organism evidence="2 3">
    <name type="scientific">Cryomyces antarcticus</name>
    <dbReference type="NCBI Taxonomy" id="329879"/>
    <lineage>
        <taxon>Eukaryota</taxon>
        <taxon>Fungi</taxon>
        <taxon>Dikarya</taxon>
        <taxon>Ascomycota</taxon>
        <taxon>Pezizomycotina</taxon>
        <taxon>Dothideomycetes</taxon>
        <taxon>Dothideomycetes incertae sedis</taxon>
        <taxon>Cryomyces</taxon>
    </lineage>
</organism>
<reference evidence="2 3" key="1">
    <citation type="submission" date="2023-08" db="EMBL/GenBank/DDBJ databases">
        <title>Black Yeasts Isolated from many extreme environments.</title>
        <authorList>
            <person name="Coleine C."/>
            <person name="Stajich J.E."/>
            <person name="Selbmann L."/>
        </authorList>
    </citation>
    <scope>NUCLEOTIDE SEQUENCE [LARGE SCALE GENOMIC DNA]</scope>
    <source>
        <strain evidence="2 3">CCFEE 536</strain>
    </source>
</reference>
<feature type="region of interest" description="Disordered" evidence="1">
    <location>
        <begin position="229"/>
        <end position="259"/>
    </location>
</feature>
<dbReference type="EMBL" id="JAVRRA010008556">
    <property type="protein sequence ID" value="KAK5256384.1"/>
    <property type="molecule type" value="Genomic_DNA"/>
</dbReference>
<feature type="compositionally biased region" description="Basic and acidic residues" evidence="1">
    <location>
        <begin position="233"/>
        <end position="243"/>
    </location>
</feature>
<evidence type="ECO:0000313" key="3">
    <source>
        <dbReference type="Proteomes" id="UP001357485"/>
    </source>
</evidence>
<proteinExistence type="predicted"/>
<feature type="region of interest" description="Disordered" evidence="1">
    <location>
        <begin position="1"/>
        <end position="84"/>
    </location>
</feature>
<feature type="compositionally biased region" description="Polar residues" evidence="1">
    <location>
        <begin position="1"/>
        <end position="17"/>
    </location>
</feature>
<evidence type="ECO:0000256" key="1">
    <source>
        <dbReference type="SAM" id="MobiDB-lite"/>
    </source>
</evidence>
<evidence type="ECO:0000313" key="2">
    <source>
        <dbReference type="EMBL" id="KAK5256384.1"/>
    </source>
</evidence>
<feature type="compositionally biased region" description="Basic and acidic residues" evidence="1">
    <location>
        <begin position="18"/>
        <end position="28"/>
    </location>
</feature>
<accession>A0ABR0LXY9</accession>